<dbReference type="Gene3D" id="3.30.200.20">
    <property type="entry name" value="Phosphorylase Kinase, domain 1"/>
    <property type="match status" value="1"/>
</dbReference>
<evidence type="ECO:0000313" key="2">
    <source>
        <dbReference type="EMBL" id="CCH60357.1"/>
    </source>
</evidence>
<dbReference type="HOGENOM" id="CLU_010392_2_0_1"/>
<dbReference type="InterPro" id="IPR016024">
    <property type="entry name" value="ARM-type_fold"/>
</dbReference>
<gene>
    <name evidence="2" type="primary">TBLA0C05590</name>
    <name evidence="2" type="ORF">TBLA_0C05590</name>
</gene>
<dbReference type="RefSeq" id="XP_004179876.1">
    <property type="nucleotide sequence ID" value="XM_004179828.1"/>
</dbReference>
<dbReference type="STRING" id="1071380.I2H1V5"/>
<dbReference type="PANTHER" id="PTHR12984">
    <property type="entry name" value="SCY1-RELATED S/T PROTEIN KINASE-LIKE"/>
    <property type="match status" value="1"/>
</dbReference>
<evidence type="ECO:0008006" key="4">
    <source>
        <dbReference type="Google" id="ProtNLM"/>
    </source>
</evidence>
<dbReference type="GO" id="GO:0006890">
    <property type="term" value="P:retrograde vesicle-mediated transport, Golgi to endoplasmic reticulum"/>
    <property type="evidence" value="ECO:0007669"/>
    <property type="project" value="EnsemblFungi"/>
</dbReference>
<dbReference type="GO" id="GO:0005737">
    <property type="term" value="C:cytoplasm"/>
    <property type="evidence" value="ECO:0007669"/>
    <property type="project" value="EnsemblFungi"/>
</dbReference>
<accession>I2H1V5</accession>
<feature type="compositionally biased region" description="Acidic residues" evidence="1">
    <location>
        <begin position="756"/>
        <end position="766"/>
    </location>
</feature>
<sequence>MNFTNIFKSISNFQFPYSIEDTPIHSTPLWQVFNGTRKSDSTPVTVFKANRSPDNERLILNATHKAKVIKIPGLCPVLETFDTDAQSTFIVTEHVIPFNWDNLKDLNRNKESIQLGISQIADTLDHLTQFVLGNLSKESIYINSKGQWVLFGLELCQDKNSLNLSEFKTNLYSYNKFMGTQILTDDPKTIDSILLGNFVKAVYTGNLPNDWSKLISSAATLSLKQLISKLKNSSTWNSNSLIQIYQELKEIHIKDERDKMVVMINLQHLFFDNPQSFKHLSPNTIEGMLIPELCTSIQLLIKSQATQGATVNNPVSKIVPLLSIVLTLTTDINYFPNEVKEIFFNCFKLQDRQTRFLLLIYFSKIKDCFTQNEISGRIFPHYSQGLADSDKTMRLQTLKKIPLIVPYLTERQLNNELLRFLAKTQVDPDIEIRTWTVLIMTKISTNLSKSSGNRANILATVFTKSLKDPNIKPRLAALYGLTESIDLFDIVTIANKILTVIAPGLLDKNPLVRTKAKMLFNKYLNKLESEAKIMHEDNEEEIAATDINFDKYQMETDDLAEQFMSNLRISIPNEPVFDDSEHISSDLTNNNNSIITTNNDDNLWDQFDHKESDNFGWDQEEEITNNFDDGWDNDDSNNWNDDTANALTNDIVTQGKKIPITKSWNDELNDDTNTINGTNDHVTRLRLGRKKTSSILSKARNASQTSILSKTKNTSQTSIISKARNDSQTSIRKISEIKTKPIAKKAVTKPASTGTDDFDDAWDDAW</sequence>
<dbReference type="Proteomes" id="UP000002866">
    <property type="component" value="Chromosome 3"/>
</dbReference>
<protein>
    <recommendedName>
        <fullName evidence="4">Protein kinase domain-containing protein</fullName>
    </recommendedName>
</protein>
<dbReference type="InterPro" id="IPR051177">
    <property type="entry name" value="CIK-Related_Protein"/>
</dbReference>
<dbReference type="KEGG" id="tbl:TBLA_0C05590"/>
<dbReference type="PANTHER" id="PTHR12984:SF3">
    <property type="entry name" value="N-TERMINAL KINASE-LIKE PROTEIN"/>
    <property type="match status" value="1"/>
</dbReference>
<evidence type="ECO:0000313" key="3">
    <source>
        <dbReference type="Proteomes" id="UP000002866"/>
    </source>
</evidence>
<dbReference type="Gene3D" id="1.25.10.10">
    <property type="entry name" value="Leucine-rich Repeat Variant"/>
    <property type="match status" value="1"/>
</dbReference>
<dbReference type="AlphaFoldDB" id="I2H1V5"/>
<name>I2H1V5_HENB6</name>
<dbReference type="InParanoid" id="I2H1V5"/>
<dbReference type="OrthoDB" id="447103at2759"/>
<dbReference type="OMA" id="NDTSWAG"/>
<dbReference type="SUPFAM" id="SSF48371">
    <property type="entry name" value="ARM repeat"/>
    <property type="match status" value="1"/>
</dbReference>
<dbReference type="FunCoup" id="I2H1V5">
    <property type="interactions" value="1183"/>
</dbReference>
<dbReference type="SUPFAM" id="SSF56112">
    <property type="entry name" value="Protein kinase-like (PK-like)"/>
    <property type="match status" value="1"/>
</dbReference>
<dbReference type="GO" id="GO:0006409">
    <property type="term" value="P:tRNA export from nucleus"/>
    <property type="evidence" value="ECO:0007669"/>
    <property type="project" value="EnsemblFungi"/>
</dbReference>
<dbReference type="eggNOG" id="KOG1243">
    <property type="taxonomic scope" value="Eukaryota"/>
</dbReference>
<dbReference type="GO" id="GO:0000049">
    <property type="term" value="F:tRNA binding"/>
    <property type="evidence" value="ECO:0007669"/>
    <property type="project" value="EnsemblFungi"/>
</dbReference>
<dbReference type="GeneID" id="14495337"/>
<dbReference type="EMBL" id="HE806318">
    <property type="protein sequence ID" value="CCH60357.1"/>
    <property type="molecule type" value="Genomic_DNA"/>
</dbReference>
<dbReference type="InterPro" id="IPR011989">
    <property type="entry name" value="ARM-like"/>
</dbReference>
<feature type="region of interest" description="Disordered" evidence="1">
    <location>
        <begin position="744"/>
        <end position="766"/>
    </location>
</feature>
<keyword evidence="3" id="KW-1185">Reference proteome</keyword>
<proteinExistence type="predicted"/>
<dbReference type="GO" id="GO:0005643">
    <property type="term" value="C:nuclear pore"/>
    <property type="evidence" value="ECO:0007669"/>
    <property type="project" value="EnsemblFungi"/>
</dbReference>
<dbReference type="InterPro" id="IPR011009">
    <property type="entry name" value="Kinase-like_dom_sf"/>
</dbReference>
<evidence type="ECO:0000256" key="1">
    <source>
        <dbReference type="SAM" id="MobiDB-lite"/>
    </source>
</evidence>
<organism evidence="2 3">
    <name type="scientific">Henningerozyma blattae (strain ATCC 34711 / CBS 6284 / DSM 70876 / NBRC 10599 / NRRL Y-10934 / UCD 77-7)</name>
    <name type="common">Yeast</name>
    <name type="synonym">Tetrapisispora blattae</name>
    <dbReference type="NCBI Taxonomy" id="1071380"/>
    <lineage>
        <taxon>Eukaryota</taxon>
        <taxon>Fungi</taxon>
        <taxon>Dikarya</taxon>
        <taxon>Ascomycota</taxon>
        <taxon>Saccharomycotina</taxon>
        <taxon>Saccharomycetes</taxon>
        <taxon>Saccharomycetales</taxon>
        <taxon>Saccharomycetaceae</taxon>
        <taxon>Henningerozyma</taxon>
    </lineage>
</organism>
<reference evidence="2 3" key="1">
    <citation type="journal article" date="2011" name="Proc. Natl. Acad. Sci. U.S.A.">
        <title>Evolutionary erosion of yeast sex chromosomes by mating-type switching accidents.</title>
        <authorList>
            <person name="Gordon J.L."/>
            <person name="Armisen D."/>
            <person name="Proux-Wera E."/>
            <person name="Oheigeartaigh S.S."/>
            <person name="Byrne K.P."/>
            <person name="Wolfe K.H."/>
        </authorList>
    </citation>
    <scope>NUCLEOTIDE SEQUENCE [LARGE SCALE GENOMIC DNA]</scope>
    <source>
        <strain evidence="3">ATCC 34711 / CBS 6284 / DSM 70876 / NBRC 10599 / NRRL Y-10934 / UCD 77-7</strain>
    </source>
</reference>